<evidence type="ECO:0000313" key="3">
    <source>
        <dbReference type="Proteomes" id="UP000440498"/>
    </source>
</evidence>
<keyword evidence="1" id="KW-1133">Transmembrane helix</keyword>
<name>A0A6A7N7A2_9BURK</name>
<keyword evidence="1" id="KW-0472">Membrane</keyword>
<keyword evidence="1" id="KW-0812">Transmembrane</keyword>
<dbReference type="EMBL" id="WHUG01000010">
    <property type="protein sequence ID" value="MQA40964.1"/>
    <property type="molecule type" value="Genomic_DNA"/>
</dbReference>
<gene>
    <name evidence="2" type="ORF">GEV02_22755</name>
</gene>
<evidence type="ECO:0008006" key="4">
    <source>
        <dbReference type="Google" id="ProtNLM"/>
    </source>
</evidence>
<evidence type="ECO:0000256" key="1">
    <source>
        <dbReference type="SAM" id="Phobius"/>
    </source>
</evidence>
<feature type="transmembrane region" description="Helical" evidence="1">
    <location>
        <begin position="73"/>
        <end position="96"/>
    </location>
</feature>
<dbReference type="Proteomes" id="UP000440498">
    <property type="component" value="Unassembled WGS sequence"/>
</dbReference>
<proteinExistence type="predicted"/>
<dbReference type="RefSeq" id="WP_152840239.1">
    <property type="nucleotide sequence ID" value="NZ_WHUG01000010.1"/>
</dbReference>
<feature type="transmembrane region" description="Helical" evidence="1">
    <location>
        <begin position="108"/>
        <end position="130"/>
    </location>
</feature>
<protein>
    <recommendedName>
        <fullName evidence="4">Anti-sigma factor</fullName>
    </recommendedName>
</protein>
<evidence type="ECO:0000313" key="2">
    <source>
        <dbReference type="EMBL" id="MQA40964.1"/>
    </source>
</evidence>
<dbReference type="AlphaFoldDB" id="A0A6A7N7A2"/>
<organism evidence="2 3">
    <name type="scientific">Rugamonas aquatica</name>
    <dbReference type="NCBI Taxonomy" id="2743357"/>
    <lineage>
        <taxon>Bacteria</taxon>
        <taxon>Pseudomonadati</taxon>
        <taxon>Pseudomonadota</taxon>
        <taxon>Betaproteobacteria</taxon>
        <taxon>Burkholderiales</taxon>
        <taxon>Oxalobacteraceae</taxon>
        <taxon>Telluria group</taxon>
        <taxon>Rugamonas</taxon>
    </lineage>
</organism>
<accession>A0A6A7N7A2</accession>
<keyword evidence="3" id="KW-1185">Reference proteome</keyword>
<reference evidence="2 3" key="1">
    <citation type="submission" date="2019-10" db="EMBL/GenBank/DDBJ databases">
        <title>Two novel species isolated from a subtropical stream in China.</title>
        <authorList>
            <person name="Lu H."/>
        </authorList>
    </citation>
    <scope>NUCLEOTIDE SEQUENCE [LARGE SCALE GENOMIC DNA]</scope>
    <source>
        <strain evidence="2 3">FT29W</strain>
    </source>
</reference>
<sequence>MTDLHEDIIVDLLPLYYSGDASEATRATVEAYLAAHPEFAATMREAMAASPKVPGNAAPTDGVRTIKRVRSQVALRGTLIGLGIFFSLMPCTFIYAHGRLVYFMWRDAPGSAALYAGLALVAWIALFITIRRTNKL</sequence>
<comment type="caution">
    <text evidence="2">The sequence shown here is derived from an EMBL/GenBank/DDBJ whole genome shotgun (WGS) entry which is preliminary data.</text>
</comment>